<dbReference type="AlphaFoldDB" id="A0A8R1TN15"/>
<name>A0A8R1TN15_ONCVO</name>
<protein>
    <submittedName>
        <fullName evidence="1">Uncharacterized protein</fullName>
    </submittedName>
</protein>
<evidence type="ECO:0000313" key="2">
    <source>
        <dbReference type="Proteomes" id="UP000024404"/>
    </source>
</evidence>
<sequence>MQPRTLQEAHQTTGSNWVFRHIWNIWTEKIIEITRSNNPKRRVKRTTRNIRPTWAPRKTRYARSFWCIRDVRDNQEMLVKMVGPVDLGPIGADGPVESCGHCPQPRTVPGY</sequence>
<dbReference type="Proteomes" id="UP000024404">
    <property type="component" value="Unassembled WGS sequence"/>
</dbReference>
<evidence type="ECO:0000313" key="1">
    <source>
        <dbReference type="EnsemblMetazoa" id="OVOC12703.1"/>
    </source>
</evidence>
<accession>A0A8R1TN15</accession>
<proteinExistence type="predicted"/>
<dbReference type="EnsemblMetazoa" id="OVOC12703.1">
    <property type="protein sequence ID" value="OVOC12703.1"/>
    <property type="gene ID" value="WBGene00249512"/>
</dbReference>
<dbReference type="EMBL" id="CMVM020000630">
    <property type="status" value="NOT_ANNOTATED_CDS"/>
    <property type="molecule type" value="Genomic_DNA"/>
</dbReference>
<reference evidence="1" key="2">
    <citation type="submission" date="2022-06" db="UniProtKB">
        <authorList>
            <consortium name="EnsemblMetazoa"/>
        </authorList>
    </citation>
    <scope>IDENTIFICATION</scope>
</reference>
<reference evidence="2" key="1">
    <citation type="submission" date="2013-10" db="EMBL/GenBank/DDBJ databases">
        <title>Genome sequencing of Onchocerca volvulus.</title>
        <authorList>
            <person name="Cotton J."/>
            <person name="Tsai J."/>
            <person name="Stanley E."/>
            <person name="Tracey A."/>
            <person name="Holroyd N."/>
            <person name="Lustigman S."/>
            <person name="Berriman M."/>
        </authorList>
    </citation>
    <scope>NUCLEOTIDE SEQUENCE</scope>
</reference>
<organism evidence="1 2">
    <name type="scientific">Onchocerca volvulus</name>
    <dbReference type="NCBI Taxonomy" id="6282"/>
    <lineage>
        <taxon>Eukaryota</taxon>
        <taxon>Metazoa</taxon>
        <taxon>Ecdysozoa</taxon>
        <taxon>Nematoda</taxon>
        <taxon>Chromadorea</taxon>
        <taxon>Rhabditida</taxon>
        <taxon>Spirurina</taxon>
        <taxon>Spiruromorpha</taxon>
        <taxon>Filarioidea</taxon>
        <taxon>Onchocercidae</taxon>
        <taxon>Onchocerca</taxon>
    </lineage>
</organism>
<keyword evidence="2" id="KW-1185">Reference proteome</keyword>